<evidence type="ECO:0000313" key="2">
    <source>
        <dbReference type="EMBL" id="KES03723.1"/>
    </source>
</evidence>
<keyword evidence="1" id="KW-0812">Transmembrane</keyword>
<protein>
    <submittedName>
        <fullName evidence="2">Uncharacterized protein</fullName>
    </submittedName>
</protein>
<reference evidence="2 3" key="1">
    <citation type="submission" date="2014-02" db="EMBL/GenBank/DDBJ databases">
        <title>The genome announcement of Streptomyces toyocaensis NRRL15009.</title>
        <authorList>
            <person name="Hong H.-J."/>
            <person name="Kwun M.J."/>
        </authorList>
    </citation>
    <scope>NUCLEOTIDE SEQUENCE [LARGE SCALE GENOMIC DNA]</scope>
    <source>
        <strain evidence="2 3">NRRL 15009</strain>
    </source>
</reference>
<keyword evidence="1" id="KW-0472">Membrane</keyword>
<comment type="caution">
    <text evidence="2">The sequence shown here is derived from an EMBL/GenBank/DDBJ whole genome shotgun (WGS) entry which is preliminary data.</text>
</comment>
<sequence length="112" mass="11573">MPTPPSTAEPAGARPVAPAGATADRIGAGEAAVIITVVAAVTVLAVLQRPIPLVLTLLAGAVGLLLVGRRSARSPLRLRSVRIRMPRRCSERCVSRMSAASRLVSSARTTLV</sequence>
<gene>
    <name evidence="2" type="ORF">BU52_28815</name>
</gene>
<organism evidence="2 3">
    <name type="scientific">Streptomyces toyocaensis</name>
    <dbReference type="NCBI Taxonomy" id="55952"/>
    <lineage>
        <taxon>Bacteria</taxon>
        <taxon>Bacillati</taxon>
        <taxon>Actinomycetota</taxon>
        <taxon>Actinomycetes</taxon>
        <taxon>Kitasatosporales</taxon>
        <taxon>Streptomycetaceae</taxon>
        <taxon>Streptomyces</taxon>
    </lineage>
</organism>
<dbReference type="Proteomes" id="UP000028341">
    <property type="component" value="Unassembled WGS sequence"/>
</dbReference>
<accession>A0A081XJK0</accession>
<keyword evidence="3" id="KW-1185">Reference proteome</keyword>
<evidence type="ECO:0000256" key="1">
    <source>
        <dbReference type="SAM" id="Phobius"/>
    </source>
</evidence>
<evidence type="ECO:0000313" key="3">
    <source>
        <dbReference type="Proteomes" id="UP000028341"/>
    </source>
</evidence>
<proteinExistence type="predicted"/>
<name>A0A081XJK0_STRTO</name>
<dbReference type="AlphaFoldDB" id="A0A081XJK0"/>
<dbReference type="EMBL" id="JFCB01000035">
    <property type="protein sequence ID" value="KES03723.1"/>
    <property type="molecule type" value="Genomic_DNA"/>
</dbReference>
<feature type="transmembrane region" description="Helical" evidence="1">
    <location>
        <begin position="53"/>
        <end position="72"/>
    </location>
</feature>
<keyword evidence="1" id="KW-1133">Transmembrane helix</keyword>
<dbReference type="eggNOG" id="ENOG5031WRP">
    <property type="taxonomic scope" value="Bacteria"/>
</dbReference>